<feature type="domain" description="F5/8 type C" evidence="1">
    <location>
        <begin position="1041"/>
        <end position="1155"/>
    </location>
</feature>
<reference evidence="2 3" key="1">
    <citation type="submission" date="2020-05" db="EMBL/GenBank/DDBJ databases">
        <title>Genome Sequencing of Type Strains.</title>
        <authorList>
            <person name="Lemaire J.F."/>
            <person name="Inderbitzin P."/>
            <person name="Gregorio O.A."/>
            <person name="Collins S.B."/>
            <person name="Wespe N."/>
            <person name="Knight-Connoni V."/>
        </authorList>
    </citation>
    <scope>NUCLEOTIDE SEQUENCE [LARGE SCALE GENOMIC DNA]</scope>
    <source>
        <strain evidence="2 3">DSM 19942</strain>
    </source>
</reference>
<dbReference type="Gene3D" id="2.60.40.10">
    <property type="entry name" value="Immunoglobulins"/>
    <property type="match status" value="1"/>
</dbReference>
<evidence type="ECO:0000313" key="3">
    <source>
        <dbReference type="Proteomes" id="UP000577724"/>
    </source>
</evidence>
<sequence length="1433" mass="157931">MNSGFHEGKRWRRVIAILAAISLLATLIPVGTHSIAAAANSNDVTVSGYEVQINETITGGFTHPGVGLTKEVLENMREQVLSQQEPWYSYYVAMTSSAAASKTVTSSNASQTDPTKPASDAFNSQGFNSRFISDGLKAYTQALMYYISGDETYRSNAMRIIRIWSQMDPAKYVYFNDAHIHTGIPLNRMVTAAEILRYTSYQTDELGWTAQDTTNFTTNLINPVIETFQRDNNRFMNQHNYPLLGAMAGYIFTNNQSRYDEAVEWFTVNSTAQDQGFNGSVKQLFRLMNIDDLTGEPLDEPVIQHVEMGRDQAHGGGDLTNAAILSRMLLAQGTKVDPVEGTVSTAANAVGPYEFLDDRILAAADFFWQFMLGYDTPWTPVAYAISPDGTIRDTYNHISNAYKGRMNTANFWDMYYYYTYVRGINVAEKAPHYYEAFTKRLPSNFYYGGTLNKNWDNVDGGGDFWLYMPEEAVSEGAEFLPREQTSGSLIDIEDRYTKLGGNTTTLKEGDTSFVRFQATQMGSRIAFLNGSSSEKIIGFRIRTNGPAYLELTPGINDTLTLPDTHGQWRYVTYTLDSFQSLNDILYMKVTGSDTTVDIDHIHIKASEQLTPPEFKTGNSDLSIFAYPGSPIRVEFEATDAGGTDVVNYSSPNLPQGAALNEATGEMLWQPGVSQTGTHSFHVAASDGTTITTKDVKIVVSANRASAVEQAIAAYDQDRIYVAATLNSFHAVYEDTLDQLDTATDEVFYVQLHELAQAAEALKLVTPLLEQSGGIDYHNIVASSTFGTDIANMVDGDNQTGVSYTRAPNLYHMIDFGPDFKVSARSFGFQSNIFSDRLAKSAVFGSNDGEDWVRLTPGLTAFTQSFQTLDVAPEYQDDSFRFIKVQLLHPQPDVLYGIVRNLFEMTEFRIYGERHETGNKLESVSIFSDQSVSGKIATGDTVQLTIQAKEAIQNVTAIIQGVAATVTTQDQIHWTAVAAMGNDVPTGAVKFTVDYEQSDGTAGERTVLTTDNSKLFLVDGGRYIDVSMMAKVKASDKQWPGNGLFQDEVGYLLFDGDTSTYGDLNTSSGSFYTVDFGEGLSVKLDEIVLMPRASNSSRMNGLVIQGSNDNSNWSDLTQPLKGSQEGTWSDIRQDQLLNNGYYRYLKLYNNSAWSGNVAEVEFYGDVDYDAEVVDSKVVAPEGYTQGSYYLYQQEINHIKASLTEPDANKMALLKELIAAKTLLISFADSFPPIHVDTAMVLASSISWDGKVDAINNGWRAFDGDPATSPDTKTAAGWTRVDLGADHAKVVGSIRFIPRTGNAARMSGALIQGSTDGVNFDTLYTISGVSEIKWYKQSLSSSNAYRYLRYYTPNGFANIGELEFYEKIVDRTLLTLLMERANAMNEEDYSGESYAQLQAAVTSAAVVDTDLEANQDDVDSAANSLKMALGGLVSI</sequence>
<protein>
    <recommendedName>
        <fullName evidence="1">F5/8 type C domain-containing protein</fullName>
    </recommendedName>
</protein>
<gene>
    <name evidence="2" type="ORF">HP548_20505</name>
</gene>
<dbReference type="SUPFAM" id="SSF48230">
    <property type="entry name" value="Chondroitin AC/alginate lyase"/>
    <property type="match status" value="1"/>
</dbReference>
<dbReference type="Gene3D" id="2.60.120.260">
    <property type="entry name" value="Galactose-binding domain-like"/>
    <property type="match status" value="3"/>
</dbReference>
<dbReference type="Gene3D" id="1.50.10.100">
    <property type="entry name" value="Chondroitin AC/alginate lyase"/>
    <property type="match status" value="1"/>
</dbReference>
<organism evidence="2 3">
    <name type="scientific">Paenibacillus taichungensis</name>
    <dbReference type="NCBI Taxonomy" id="484184"/>
    <lineage>
        <taxon>Bacteria</taxon>
        <taxon>Bacillati</taxon>
        <taxon>Bacillota</taxon>
        <taxon>Bacilli</taxon>
        <taxon>Bacillales</taxon>
        <taxon>Paenibacillaceae</taxon>
        <taxon>Paenibacillus</taxon>
    </lineage>
</organism>
<dbReference type="InterPro" id="IPR015919">
    <property type="entry name" value="Cadherin-like_sf"/>
</dbReference>
<dbReference type="Pfam" id="PF05345">
    <property type="entry name" value="He_PIG"/>
    <property type="match status" value="1"/>
</dbReference>
<dbReference type="InterPro" id="IPR000421">
    <property type="entry name" value="FA58C"/>
</dbReference>
<keyword evidence="3" id="KW-1185">Reference proteome</keyword>
<dbReference type="Pfam" id="PF00754">
    <property type="entry name" value="F5_F8_type_C"/>
    <property type="match status" value="1"/>
</dbReference>
<dbReference type="SUPFAM" id="SSF49313">
    <property type="entry name" value="Cadherin-like"/>
    <property type="match status" value="1"/>
</dbReference>
<accession>A0ABX2MQZ5</accession>
<evidence type="ECO:0000259" key="1">
    <source>
        <dbReference type="Pfam" id="PF00754"/>
    </source>
</evidence>
<dbReference type="InterPro" id="IPR013783">
    <property type="entry name" value="Ig-like_fold"/>
</dbReference>
<comment type="caution">
    <text evidence="2">The sequence shown here is derived from an EMBL/GenBank/DDBJ whole genome shotgun (WGS) entry which is preliminary data.</text>
</comment>
<dbReference type="Proteomes" id="UP000577724">
    <property type="component" value="Unassembled WGS sequence"/>
</dbReference>
<dbReference type="InterPro" id="IPR008929">
    <property type="entry name" value="Chondroitin_lyas"/>
</dbReference>
<evidence type="ECO:0000313" key="2">
    <source>
        <dbReference type="EMBL" id="NUU56463.1"/>
    </source>
</evidence>
<dbReference type="Gene3D" id="1.20.1270.90">
    <property type="entry name" value="AF1782-like"/>
    <property type="match status" value="1"/>
</dbReference>
<proteinExistence type="predicted"/>
<dbReference type="SUPFAM" id="SSF49785">
    <property type="entry name" value="Galactose-binding domain-like"/>
    <property type="match status" value="3"/>
</dbReference>
<dbReference type="InterPro" id="IPR008979">
    <property type="entry name" value="Galactose-bd-like_sf"/>
</dbReference>
<name>A0ABX2MQZ5_9BACL</name>
<dbReference type="EMBL" id="JABMCC010000115">
    <property type="protein sequence ID" value="NUU56463.1"/>
    <property type="molecule type" value="Genomic_DNA"/>
</dbReference>